<name>A0A6M1PLL5_9BACL</name>
<proteinExistence type="predicted"/>
<dbReference type="RefSeq" id="WP_165098768.1">
    <property type="nucleotide sequence ID" value="NZ_JAAKGU010000005.1"/>
</dbReference>
<accession>A0A6M1PLL5</accession>
<protein>
    <submittedName>
        <fullName evidence="1">Uncharacterized protein</fullName>
    </submittedName>
</protein>
<dbReference type="EMBL" id="JAAKGU010000005">
    <property type="protein sequence ID" value="NGM83384.1"/>
    <property type="molecule type" value="Genomic_DNA"/>
</dbReference>
<keyword evidence="2" id="KW-1185">Reference proteome</keyword>
<evidence type="ECO:0000313" key="1">
    <source>
        <dbReference type="EMBL" id="NGM83384.1"/>
    </source>
</evidence>
<gene>
    <name evidence="1" type="ORF">G5B47_13255</name>
</gene>
<dbReference type="Proteomes" id="UP000480151">
    <property type="component" value="Unassembled WGS sequence"/>
</dbReference>
<organism evidence="1 2">
    <name type="scientific">Paenibacillus apii</name>
    <dbReference type="NCBI Taxonomy" id="1850370"/>
    <lineage>
        <taxon>Bacteria</taxon>
        <taxon>Bacillati</taxon>
        <taxon>Bacillota</taxon>
        <taxon>Bacilli</taxon>
        <taxon>Bacillales</taxon>
        <taxon>Paenibacillaceae</taxon>
        <taxon>Paenibacillus</taxon>
    </lineage>
</organism>
<sequence length="73" mass="9047">MEDNKIINDEMTVLLRQLVMQNQISMAGHVLKAYFIRQWKTNEELAIKYVRGYFFKYYPKQVERYLKRIKERQ</sequence>
<dbReference type="AlphaFoldDB" id="A0A6M1PLL5"/>
<reference evidence="1 2" key="1">
    <citation type="submission" date="2020-02" db="EMBL/GenBank/DDBJ databases">
        <authorList>
            <person name="Gao J."/>
            <person name="Sun J."/>
        </authorList>
    </citation>
    <scope>NUCLEOTIDE SEQUENCE [LARGE SCALE GENOMIC DNA]</scope>
    <source>
        <strain evidence="1 2">7124</strain>
    </source>
</reference>
<comment type="caution">
    <text evidence="1">The sequence shown here is derived from an EMBL/GenBank/DDBJ whole genome shotgun (WGS) entry which is preliminary data.</text>
</comment>
<evidence type="ECO:0000313" key="2">
    <source>
        <dbReference type="Proteomes" id="UP000480151"/>
    </source>
</evidence>